<name>A0A0F9S593_9ZZZZ</name>
<evidence type="ECO:0000313" key="1">
    <source>
        <dbReference type="EMBL" id="KKN24498.1"/>
    </source>
</evidence>
<dbReference type="EMBL" id="LAZR01002879">
    <property type="protein sequence ID" value="KKN24498.1"/>
    <property type="molecule type" value="Genomic_DNA"/>
</dbReference>
<evidence type="ECO:0008006" key="2">
    <source>
        <dbReference type="Google" id="ProtNLM"/>
    </source>
</evidence>
<proteinExistence type="predicted"/>
<gene>
    <name evidence="1" type="ORF">LCGC14_0894380</name>
</gene>
<accession>A0A0F9S593</accession>
<organism evidence="1">
    <name type="scientific">marine sediment metagenome</name>
    <dbReference type="NCBI Taxonomy" id="412755"/>
    <lineage>
        <taxon>unclassified sequences</taxon>
        <taxon>metagenomes</taxon>
        <taxon>ecological metagenomes</taxon>
    </lineage>
</organism>
<comment type="caution">
    <text evidence="1">The sequence shown here is derived from an EMBL/GenBank/DDBJ whole genome shotgun (WGS) entry which is preliminary data.</text>
</comment>
<protein>
    <recommendedName>
        <fullName evidence="2">NTP pyrophosphohydrolase MazG putative catalytic core domain-containing protein</fullName>
    </recommendedName>
</protein>
<dbReference type="SUPFAM" id="SSF101386">
    <property type="entry name" value="all-alpha NTP pyrophosphatases"/>
    <property type="match status" value="1"/>
</dbReference>
<reference evidence="1" key="1">
    <citation type="journal article" date="2015" name="Nature">
        <title>Complex archaea that bridge the gap between prokaryotes and eukaryotes.</title>
        <authorList>
            <person name="Spang A."/>
            <person name="Saw J.H."/>
            <person name="Jorgensen S.L."/>
            <person name="Zaremba-Niedzwiedzka K."/>
            <person name="Martijn J."/>
            <person name="Lind A.E."/>
            <person name="van Eijk R."/>
            <person name="Schleper C."/>
            <person name="Guy L."/>
            <person name="Ettema T.J."/>
        </authorList>
    </citation>
    <scope>NUCLEOTIDE SEQUENCE</scope>
</reference>
<dbReference type="AlphaFoldDB" id="A0A0F9S593"/>
<sequence>MMVQEYLDVRPAVIAFAKVMEETLRLHDSKGGWDGNIDEFLKAKMCEETAEMFMRHVEGEMGEAANEAVDVANICMMLWTRWTERGEEYLK</sequence>